<sequence>MTTTLEPSTQGTGTTTIVTRIRDRARETPSGVAMRSKEKGLWRETSWAEYWDDVLDVAHALLDLGVQRGDRVAIQSENRREWLVADLATVAVGGVTVGLYPTNPPAEVVHVLRDSGARVLVAEDQEQLDKALEVSGELPALEHLVYVEPRGVRGRYTEPRLLFWGDLLGRGRAHRAAHPGAVEQEMARTSSGDLMTLIYTSGTTGAPKGAMLTVGNCEATIAALTGPAGLLDPPAGPKDQSLSYLPLCHVAERIFTTWNNAATGIQVNFAESIDTVPENLREIQPTFFFAVPRIWEKLLANVQIKQSAASTLKRNAGNLGLALSAKVGRALEANGGAHTGGSRVLHGIAWVLVVRALRERLGLRRVRWAGCGAAPVSVDVLRFFMGLGVPVHEVYGMTENTASATANRPGRIRLGTVGEAHDSVELRIDEATGEVLTRGPATFAGYWNRPEATAETIDAEGWLHTGDVGVLEDGRLRITDRMKDIMITAGGKNVAPSEIENAVKVSPLIKECVVIGDRRPYLTALIGIEPDTVGDWAQKQRIAFTTYRDLTERDEVKAVVQGIVDEVNAGLNPVEQIKTFRLLPKLLDHEDGELTATQKVRRSALAERYSSLVESMYTGKGARS</sequence>
<feature type="domain" description="AMP-dependent synthetase/ligase" evidence="7">
    <location>
        <begin position="22"/>
        <end position="447"/>
    </location>
</feature>
<evidence type="ECO:0000256" key="1">
    <source>
        <dbReference type="ARBA" id="ARBA00006432"/>
    </source>
</evidence>
<comment type="catalytic activity">
    <reaction evidence="5">
        <text>a long-chain fatty acid + ATP + CoA = a long-chain fatty acyl-CoA + AMP + diphosphate</text>
        <dbReference type="Rhea" id="RHEA:15421"/>
        <dbReference type="ChEBI" id="CHEBI:30616"/>
        <dbReference type="ChEBI" id="CHEBI:33019"/>
        <dbReference type="ChEBI" id="CHEBI:57287"/>
        <dbReference type="ChEBI" id="CHEBI:57560"/>
        <dbReference type="ChEBI" id="CHEBI:83139"/>
        <dbReference type="ChEBI" id="CHEBI:456215"/>
        <dbReference type="EC" id="6.2.1.3"/>
    </reaction>
    <physiologicalReaction direction="left-to-right" evidence="5">
        <dbReference type="Rhea" id="RHEA:15422"/>
    </physiologicalReaction>
</comment>
<keyword evidence="9" id="KW-1185">Reference proteome</keyword>
<keyword evidence="2" id="KW-0436">Ligase</keyword>
<organism evidence="8 9">
    <name type="scientific">Klenkia marina</name>
    <dbReference type="NCBI Taxonomy" id="1960309"/>
    <lineage>
        <taxon>Bacteria</taxon>
        <taxon>Bacillati</taxon>
        <taxon>Actinomycetota</taxon>
        <taxon>Actinomycetes</taxon>
        <taxon>Geodermatophilales</taxon>
        <taxon>Geodermatophilaceae</taxon>
        <taxon>Klenkia</taxon>
    </lineage>
</organism>
<evidence type="ECO:0000256" key="2">
    <source>
        <dbReference type="ARBA" id="ARBA00022598"/>
    </source>
</evidence>
<reference evidence="9" key="1">
    <citation type="submission" date="2016-10" db="EMBL/GenBank/DDBJ databases">
        <authorList>
            <person name="Varghese N."/>
            <person name="Submissions S."/>
        </authorList>
    </citation>
    <scope>NUCLEOTIDE SEQUENCE [LARGE SCALE GENOMIC DNA]</scope>
    <source>
        <strain evidence="9">DSM 45722</strain>
    </source>
</reference>
<dbReference type="EMBL" id="FMUH01000008">
    <property type="protein sequence ID" value="SCX59550.1"/>
    <property type="molecule type" value="Genomic_DNA"/>
</dbReference>
<dbReference type="Proteomes" id="UP000198981">
    <property type="component" value="Unassembled WGS sequence"/>
</dbReference>
<evidence type="ECO:0000256" key="4">
    <source>
        <dbReference type="ARBA" id="ARBA00023098"/>
    </source>
</evidence>
<dbReference type="AlphaFoldDB" id="A0A1G4Z1H3"/>
<dbReference type="OrthoDB" id="9803968at2"/>
<name>A0A1G4Z1H3_9ACTN</name>
<comment type="similarity">
    <text evidence="1">Belongs to the ATP-dependent AMP-binding enzyme family.</text>
</comment>
<evidence type="ECO:0000313" key="9">
    <source>
        <dbReference type="Proteomes" id="UP000198981"/>
    </source>
</evidence>
<dbReference type="RefSeq" id="WP_092807596.1">
    <property type="nucleotide sequence ID" value="NZ_FMUH01000008.1"/>
</dbReference>
<dbReference type="Gene3D" id="3.30.300.30">
    <property type="match status" value="1"/>
</dbReference>
<dbReference type="PROSITE" id="PS00455">
    <property type="entry name" value="AMP_BINDING"/>
    <property type="match status" value="1"/>
</dbReference>
<dbReference type="InterPro" id="IPR045851">
    <property type="entry name" value="AMP-bd_C_sf"/>
</dbReference>
<proteinExistence type="inferred from homology"/>
<accession>A0A1G4Z1H3</accession>
<dbReference type="PANTHER" id="PTHR43272">
    <property type="entry name" value="LONG-CHAIN-FATTY-ACID--COA LIGASE"/>
    <property type="match status" value="1"/>
</dbReference>
<gene>
    <name evidence="8" type="ORF">SAMN03159343_3953</name>
</gene>
<keyword evidence="3" id="KW-0276">Fatty acid metabolism</keyword>
<evidence type="ECO:0000256" key="3">
    <source>
        <dbReference type="ARBA" id="ARBA00022832"/>
    </source>
</evidence>
<protein>
    <recommendedName>
        <fullName evidence="6">Acyl-CoA synthetase</fullName>
    </recommendedName>
</protein>
<evidence type="ECO:0000256" key="5">
    <source>
        <dbReference type="ARBA" id="ARBA00024484"/>
    </source>
</evidence>
<dbReference type="InterPro" id="IPR020845">
    <property type="entry name" value="AMP-binding_CS"/>
</dbReference>
<dbReference type="Gene3D" id="3.40.50.12780">
    <property type="entry name" value="N-terminal domain of ligase-like"/>
    <property type="match status" value="2"/>
</dbReference>
<evidence type="ECO:0000313" key="8">
    <source>
        <dbReference type="EMBL" id="SCX59550.1"/>
    </source>
</evidence>
<dbReference type="STRING" id="1960309.SAMN03159343_3953"/>
<dbReference type="InterPro" id="IPR000873">
    <property type="entry name" value="AMP-dep_synth/lig_dom"/>
</dbReference>
<dbReference type="InterPro" id="IPR042099">
    <property type="entry name" value="ANL_N_sf"/>
</dbReference>
<dbReference type="Pfam" id="PF23562">
    <property type="entry name" value="AMP-binding_C_3"/>
    <property type="match status" value="1"/>
</dbReference>
<keyword evidence="4" id="KW-0443">Lipid metabolism</keyword>
<evidence type="ECO:0000256" key="6">
    <source>
        <dbReference type="ARBA" id="ARBA00032875"/>
    </source>
</evidence>
<dbReference type="SUPFAM" id="SSF56801">
    <property type="entry name" value="Acetyl-CoA synthetase-like"/>
    <property type="match status" value="1"/>
</dbReference>
<dbReference type="Pfam" id="PF00501">
    <property type="entry name" value="AMP-binding"/>
    <property type="match status" value="1"/>
</dbReference>
<evidence type="ECO:0000259" key="7">
    <source>
        <dbReference type="Pfam" id="PF00501"/>
    </source>
</evidence>
<dbReference type="GO" id="GO:0004467">
    <property type="term" value="F:long-chain fatty acid-CoA ligase activity"/>
    <property type="evidence" value="ECO:0007669"/>
    <property type="project" value="UniProtKB-EC"/>
</dbReference>
<dbReference type="PANTHER" id="PTHR43272:SF32">
    <property type="entry name" value="AMP-DEPENDENT SYNTHETASE_LIGASE DOMAIN-CONTAINING PROTEIN"/>
    <property type="match status" value="1"/>
</dbReference>
<dbReference type="GO" id="GO:0016020">
    <property type="term" value="C:membrane"/>
    <property type="evidence" value="ECO:0007669"/>
    <property type="project" value="TreeGrafter"/>
</dbReference>